<dbReference type="HOGENOM" id="CLU_3241814_0_0_10"/>
<sequence length="43" mass="5021">MLGTSSKKGWLFIEIDERIPLNREVVFLVIKSWKDTVNSLDNK</sequence>
<name>G0LB94_ZOBGA</name>
<keyword evidence="2" id="KW-1185">Reference proteome</keyword>
<dbReference type="KEGG" id="zga:ZOBELLIA_1832"/>
<reference evidence="2" key="1">
    <citation type="submission" date="2009-07" db="EMBL/GenBank/DDBJ databases">
        <title>Complete genome sequence of Zobellia galactanivorans Dsij.</title>
        <authorList>
            <consortium name="Genoscope - CEA"/>
        </authorList>
    </citation>
    <scope>NUCLEOTIDE SEQUENCE [LARGE SCALE GENOMIC DNA]</scope>
    <source>
        <strain evidence="2">DSM 12802 / CCUG 47099 / CIP 106680 / NCIMB 13871 / Dsij</strain>
    </source>
</reference>
<accession>G0LB94</accession>
<proteinExistence type="predicted"/>
<organism evidence="1 2">
    <name type="scientific">Zobellia galactanivorans (strain DSM 12802 / CCUG 47099 / CIP 106680 / NCIMB 13871 / Dsij)</name>
    <dbReference type="NCBI Taxonomy" id="63186"/>
    <lineage>
        <taxon>Bacteria</taxon>
        <taxon>Pseudomonadati</taxon>
        <taxon>Bacteroidota</taxon>
        <taxon>Flavobacteriia</taxon>
        <taxon>Flavobacteriales</taxon>
        <taxon>Flavobacteriaceae</taxon>
        <taxon>Zobellia</taxon>
    </lineage>
</organism>
<gene>
    <name evidence="1" type="ordered locus">zobellia_1832</name>
</gene>
<reference evidence="1 2" key="2">
    <citation type="journal article" date="2012" name="Environ. Microbiol.">
        <title>Characterization of the first alginolytic operons in a marine bacterium: from their emergence in marine Flavobacteriia to their independent transfers to marine Proteobacteria and human gut Bacteroides.</title>
        <authorList>
            <person name="Thomas F."/>
            <person name="Barbeyron T."/>
            <person name="Tonon T."/>
            <person name="Genicot S."/>
            <person name="Czjzek M."/>
            <person name="Michel G."/>
        </authorList>
    </citation>
    <scope>NUCLEOTIDE SEQUENCE [LARGE SCALE GENOMIC DNA]</scope>
    <source>
        <strain evidence="2">DSM 12802 / CCUG 47099 / CIP 106680 / NCIMB 13871 / Dsij</strain>
    </source>
</reference>
<evidence type="ECO:0000313" key="1">
    <source>
        <dbReference type="EMBL" id="CAZ95885.1"/>
    </source>
</evidence>
<dbReference type="EMBL" id="FP476056">
    <property type="protein sequence ID" value="CAZ95885.1"/>
    <property type="molecule type" value="Genomic_DNA"/>
</dbReference>
<protein>
    <submittedName>
        <fullName evidence="1">Uncharacterized protein</fullName>
    </submittedName>
</protein>
<dbReference type="Proteomes" id="UP000008898">
    <property type="component" value="Chromosome"/>
</dbReference>
<dbReference type="AlphaFoldDB" id="G0LB94"/>
<evidence type="ECO:0000313" key="2">
    <source>
        <dbReference type="Proteomes" id="UP000008898"/>
    </source>
</evidence>